<accession>A0ABD5V410</accession>
<reference evidence="2 3" key="1">
    <citation type="journal article" date="2019" name="Int. J. Syst. Evol. Microbiol.">
        <title>The Global Catalogue of Microorganisms (GCM) 10K type strain sequencing project: providing services to taxonomists for standard genome sequencing and annotation.</title>
        <authorList>
            <consortium name="The Broad Institute Genomics Platform"/>
            <consortium name="The Broad Institute Genome Sequencing Center for Infectious Disease"/>
            <person name="Wu L."/>
            <person name="Ma J."/>
        </authorList>
    </citation>
    <scope>NUCLEOTIDE SEQUENCE [LARGE SCALE GENOMIC DNA]</scope>
    <source>
        <strain evidence="2 3">CGMCC 1.3240</strain>
    </source>
</reference>
<name>A0ABD5V410_9EURY</name>
<protein>
    <submittedName>
        <fullName evidence="2">Uncharacterized protein</fullName>
    </submittedName>
</protein>
<gene>
    <name evidence="2" type="ORF">ACFQGH_04890</name>
</gene>
<evidence type="ECO:0000313" key="3">
    <source>
        <dbReference type="Proteomes" id="UP001596312"/>
    </source>
</evidence>
<dbReference type="EMBL" id="JBHSXQ010000001">
    <property type="protein sequence ID" value="MFC6904531.1"/>
    <property type="molecule type" value="Genomic_DNA"/>
</dbReference>
<feature type="region of interest" description="Disordered" evidence="1">
    <location>
        <begin position="1"/>
        <end position="64"/>
    </location>
</feature>
<dbReference type="Proteomes" id="UP001596312">
    <property type="component" value="Unassembled WGS sequence"/>
</dbReference>
<organism evidence="2 3">
    <name type="scientific">Halalkalicoccus tibetensis</name>
    <dbReference type="NCBI Taxonomy" id="175632"/>
    <lineage>
        <taxon>Archaea</taxon>
        <taxon>Methanobacteriati</taxon>
        <taxon>Methanobacteriota</taxon>
        <taxon>Stenosarchaea group</taxon>
        <taxon>Halobacteria</taxon>
        <taxon>Halobacteriales</taxon>
        <taxon>Halococcaceae</taxon>
        <taxon>Halalkalicoccus</taxon>
    </lineage>
</organism>
<keyword evidence="3" id="KW-1185">Reference proteome</keyword>
<sequence>MTDERPTDSEEGVLSPSDLDIADDDRIAEIEDGRYVVATGDGPPDPSGRREPEPAPTESGDARYGIDLEVSVDGDDSRYRTRSNDIVDLFSELVRWYATQIDDDLDPERVLGILVAESELPIGPRPTVETAMERHDLTTEDSIGELLDALSETQR</sequence>
<feature type="compositionally biased region" description="Basic and acidic residues" evidence="1">
    <location>
        <begin position="24"/>
        <end position="34"/>
    </location>
</feature>
<dbReference type="Pfam" id="PF24332">
    <property type="entry name" value="DUF7500"/>
    <property type="match status" value="2"/>
</dbReference>
<comment type="caution">
    <text evidence="2">The sequence shown here is derived from an EMBL/GenBank/DDBJ whole genome shotgun (WGS) entry which is preliminary data.</text>
</comment>
<dbReference type="InterPro" id="IPR055923">
    <property type="entry name" value="DUF7500"/>
</dbReference>
<proteinExistence type="predicted"/>
<dbReference type="AlphaFoldDB" id="A0ABD5V410"/>
<evidence type="ECO:0000313" key="2">
    <source>
        <dbReference type="EMBL" id="MFC6904531.1"/>
    </source>
</evidence>
<evidence type="ECO:0000256" key="1">
    <source>
        <dbReference type="SAM" id="MobiDB-lite"/>
    </source>
</evidence>
<dbReference type="RefSeq" id="WP_340603035.1">
    <property type="nucleotide sequence ID" value="NZ_JBBMXV010000001.1"/>
</dbReference>